<comment type="similarity">
    <text evidence="7">Belongs to the binding-protein-dependent transport system permease family.</text>
</comment>
<dbReference type="PANTHER" id="PTHR30450">
    <property type="entry name" value="ABC TRANSPORTER PERMEASE"/>
    <property type="match status" value="1"/>
</dbReference>
<dbReference type="PANTHER" id="PTHR30450:SF1">
    <property type="entry name" value="D-METHIONINE TRANSPORT SYSTEM PERMEASE PROTEIN METI-RELATED"/>
    <property type="match status" value="1"/>
</dbReference>
<proteinExistence type="inferred from homology"/>
<dbReference type="InterPro" id="IPR051322">
    <property type="entry name" value="AA_ABC_Transporter_Permease"/>
</dbReference>
<evidence type="ECO:0000256" key="7">
    <source>
        <dbReference type="RuleBase" id="RU363032"/>
    </source>
</evidence>
<keyword evidence="5 7" id="KW-1133">Transmembrane helix</keyword>
<evidence type="ECO:0000313" key="10">
    <source>
        <dbReference type="Proteomes" id="UP000191554"/>
    </source>
</evidence>
<evidence type="ECO:0000256" key="1">
    <source>
        <dbReference type="ARBA" id="ARBA00004651"/>
    </source>
</evidence>
<dbReference type="RefSeq" id="WP_080066046.1">
    <property type="nucleotide sequence ID" value="NZ_MZGX01000028.1"/>
</dbReference>
<protein>
    <submittedName>
        <fullName evidence="9">Methionine import system permease protein MetP</fullName>
    </submittedName>
</protein>
<dbReference type="EMBL" id="MZGX01000028">
    <property type="protein sequence ID" value="OPX42513.1"/>
    <property type="molecule type" value="Genomic_DNA"/>
</dbReference>
<organism evidence="9 10">
    <name type="scientific">Ruminiclostridium hungatei</name>
    <name type="common">Clostridium hungatei</name>
    <dbReference type="NCBI Taxonomy" id="48256"/>
    <lineage>
        <taxon>Bacteria</taxon>
        <taxon>Bacillati</taxon>
        <taxon>Bacillota</taxon>
        <taxon>Clostridia</taxon>
        <taxon>Eubacteriales</taxon>
        <taxon>Oscillospiraceae</taxon>
        <taxon>Ruminiclostridium</taxon>
    </lineage>
</organism>
<accession>A0A1V4SFJ6</accession>
<dbReference type="Gene3D" id="1.10.3720.10">
    <property type="entry name" value="MetI-like"/>
    <property type="match status" value="1"/>
</dbReference>
<dbReference type="InterPro" id="IPR000515">
    <property type="entry name" value="MetI-like"/>
</dbReference>
<dbReference type="GO" id="GO:0048473">
    <property type="term" value="P:D-methionine transmembrane transport"/>
    <property type="evidence" value="ECO:0007669"/>
    <property type="project" value="TreeGrafter"/>
</dbReference>
<feature type="transmembrane region" description="Helical" evidence="7">
    <location>
        <begin position="161"/>
        <end position="183"/>
    </location>
</feature>
<keyword evidence="6 7" id="KW-0472">Membrane</keyword>
<comment type="caution">
    <text evidence="9">The sequence shown here is derived from an EMBL/GenBank/DDBJ whole genome shotgun (WGS) entry which is preliminary data.</text>
</comment>
<keyword evidence="3" id="KW-1003">Cell membrane</keyword>
<reference evidence="9 10" key="1">
    <citation type="submission" date="2017-03" db="EMBL/GenBank/DDBJ databases">
        <title>Genome sequence of Clostridium hungatei DSM 14427.</title>
        <authorList>
            <person name="Poehlein A."/>
            <person name="Daniel R."/>
        </authorList>
    </citation>
    <scope>NUCLEOTIDE SEQUENCE [LARGE SCALE GENOMIC DNA]</scope>
    <source>
        <strain evidence="9 10">DSM 14427</strain>
    </source>
</reference>
<gene>
    <name evidence="9" type="primary">metP</name>
    <name evidence="9" type="ORF">CLHUN_36380</name>
</gene>
<comment type="subcellular location">
    <subcellularLocation>
        <location evidence="1 7">Cell membrane</location>
        <topology evidence="1 7">Multi-pass membrane protein</topology>
    </subcellularLocation>
</comment>
<dbReference type="OrthoDB" id="9793490at2"/>
<evidence type="ECO:0000313" key="9">
    <source>
        <dbReference type="EMBL" id="OPX42513.1"/>
    </source>
</evidence>
<sequence length="236" mass="25402">MNLNNSSFVEVIKSAFGREVWAIIAPAIIDTLYMTFVTTIFTLILGLILGVVLVLTHKQGIHPLPVFNRVLGAIVNVLRSLPSMILIILTLPMSRLVIGRAYGPEACIFALVASCVPMFGRLVESSILEVSKGKIEAAKAMGTPNHKIVLKVLIPEALPSLIRAFTVSIIAVIATTALAGTFGAGGLGDVAVRFGYSRFKTDILIAAVLVLIILVQMVQFIGDALSRHILKKRFLV</sequence>
<dbReference type="Proteomes" id="UP000191554">
    <property type="component" value="Unassembled WGS sequence"/>
</dbReference>
<evidence type="ECO:0000256" key="5">
    <source>
        <dbReference type="ARBA" id="ARBA00022989"/>
    </source>
</evidence>
<feature type="domain" description="ABC transmembrane type-1" evidence="8">
    <location>
        <begin position="28"/>
        <end position="222"/>
    </location>
</feature>
<evidence type="ECO:0000256" key="4">
    <source>
        <dbReference type="ARBA" id="ARBA00022692"/>
    </source>
</evidence>
<keyword evidence="10" id="KW-1185">Reference proteome</keyword>
<feature type="transmembrane region" description="Helical" evidence="7">
    <location>
        <begin position="203"/>
        <end position="225"/>
    </location>
</feature>
<dbReference type="GO" id="GO:0005886">
    <property type="term" value="C:plasma membrane"/>
    <property type="evidence" value="ECO:0007669"/>
    <property type="project" value="UniProtKB-SubCell"/>
</dbReference>
<feature type="transmembrane region" description="Helical" evidence="7">
    <location>
        <begin position="67"/>
        <end position="89"/>
    </location>
</feature>
<dbReference type="STRING" id="48256.CLHUN_36380"/>
<evidence type="ECO:0000256" key="6">
    <source>
        <dbReference type="ARBA" id="ARBA00023136"/>
    </source>
</evidence>
<dbReference type="Pfam" id="PF00528">
    <property type="entry name" value="BPD_transp_1"/>
    <property type="match status" value="1"/>
</dbReference>
<evidence type="ECO:0000256" key="3">
    <source>
        <dbReference type="ARBA" id="ARBA00022475"/>
    </source>
</evidence>
<keyword evidence="4 7" id="KW-0812">Transmembrane</keyword>
<evidence type="ECO:0000259" key="8">
    <source>
        <dbReference type="PROSITE" id="PS50928"/>
    </source>
</evidence>
<name>A0A1V4SFJ6_RUMHU</name>
<dbReference type="InterPro" id="IPR035906">
    <property type="entry name" value="MetI-like_sf"/>
</dbReference>
<dbReference type="SUPFAM" id="SSF161098">
    <property type="entry name" value="MetI-like"/>
    <property type="match status" value="1"/>
</dbReference>
<keyword evidence="2 7" id="KW-0813">Transport</keyword>
<dbReference type="AlphaFoldDB" id="A0A1V4SFJ6"/>
<dbReference type="CDD" id="cd06261">
    <property type="entry name" value="TM_PBP2"/>
    <property type="match status" value="1"/>
</dbReference>
<dbReference type="PROSITE" id="PS50928">
    <property type="entry name" value="ABC_TM1"/>
    <property type="match status" value="1"/>
</dbReference>
<evidence type="ECO:0000256" key="2">
    <source>
        <dbReference type="ARBA" id="ARBA00022448"/>
    </source>
</evidence>
<feature type="transmembrane region" description="Helical" evidence="7">
    <location>
        <begin position="32"/>
        <end position="55"/>
    </location>
</feature>